<keyword evidence="2" id="KW-0812">Transmembrane</keyword>
<protein>
    <submittedName>
        <fullName evidence="3">Uncharacterized protein</fullName>
    </submittedName>
</protein>
<dbReference type="GeneID" id="54291873"/>
<dbReference type="OrthoDB" id="5353310at2759"/>
<evidence type="ECO:0000313" key="3">
    <source>
        <dbReference type="EMBL" id="KAF2010615.1"/>
    </source>
</evidence>
<dbReference type="EMBL" id="ML978076">
    <property type="protein sequence ID" value="KAF2010615.1"/>
    <property type="molecule type" value="Genomic_DNA"/>
</dbReference>
<evidence type="ECO:0000256" key="1">
    <source>
        <dbReference type="SAM" id="MobiDB-lite"/>
    </source>
</evidence>
<sequence length="273" mass="30148">MAVPRDPNFWRRFSTAVHQEEAAQIEAAQRPDLKHSYVYPSDSPCNSPSIASPSSFPPASPDSTYPIAHSRSHQDDVPSSPPPAYLPRKSSKRLIKKNKVPEFDMNLVNNNNNNNATTTDEAATTTKTTPLDEKPNSVTTVGLAPIERQTTVDTTFSEPPPKSHLRTLSVASPPLSPVTPNTAPSIKPLTNRPYAPRFNTSQLTLGFSGRPNSRFNFWTHVSANPANRESWLEEQKRKKSKRTCMCWCFWLVFLALVGGAVAAVVVLRSKGII</sequence>
<name>A0A6A5XBZ8_9PLEO</name>
<keyword evidence="4" id="KW-1185">Reference proteome</keyword>
<keyword evidence="2" id="KW-1133">Transmembrane helix</keyword>
<evidence type="ECO:0000313" key="4">
    <source>
        <dbReference type="Proteomes" id="UP000799778"/>
    </source>
</evidence>
<dbReference type="RefSeq" id="XP_033378954.1">
    <property type="nucleotide sequence ID" value="XM_033534476.1"/>
</dbReference>
<evidence type="ECO:0000256" key="2">
    <source>
        <dbReference type="SAM" id="Phobius"/>
    </source>
</evidence>
<dbReference type="AlphaFoldDB" id="A0A6A5XBZ8"/>
<accession>A0A6A5XBZ8</accession>
<gene>
    <name evidence="3" type="ORF">BU24DRAFT_61806</name>
</gene>
<feature type="transmembrane region" description="Helical" evidence="2">
    <location>
        <begin position="244"/>
        <end position="267"/>
    </location>
</feature>
<feature type="region of interest" description="Disordered" evidence="1">
    <location>
        <begin position="153"/>
        <end position="193"/>
    </location>
</feature>
<reference evidence="3" key="1">
    <citation type="journal article" date="2020" name="Stud. Mycol.">
        <title>101 Dothideomycetes genomes: a test case for predicting lifestyles and emergence of pathogens.</title>
        <authorList>
            <person name="Haridas S."/>
            <person name="Albert R."/>
            <person name="Binder M."/>
            <person name="Bloem J."/>
            <person name="Labutti K."/>
            <person name="Salamov A."/>
            <person name="Andreopoulos B."/>
            <person name="Baker S."/>
            <person name="Barry K."/>
            <person name="Bills G."/>
            <person name="Bluhm B."/>
            <person name="Cannon C."/>
            <person name="Castanera R."/>
            <person name="Culley D."/>
            <person name="Daum C."/>
            <person name="Ezra D."/>
            <person name="Gonzalez J."/>
            <person name="Henrissat B."/>
            <person name="Kuo A."/>
            <person name="Liang C."/>
            <person name="Lipzen A."/>
            <person name="Lutzoni F."/>
            <person name="Magnuson J."/>
            <person name="Mondo S."/>
            <person name="Nolan M."/>
            <person name="Ohm R."/>
            <person name="Pangilinan J."/>
            <person name="Park H.-J."/>
            <person name="Ramirez L."/>
            <person name="Alfaro M."/>
            <person name="Sun H."/>
            <person name="Tritt A."/>
            <person name="Yoshinaga Y."/>
            <person name="Zwiers L.-H."/>
            <person name="Turgeon B."/>
            <person name="Goodwin S."/>
            <person name="Spatafora J."/>
            <person name="Crous P."/>
            <person name="Grigoriev I."/>
        </authorList>
    </citation>
    <scope>NUCLEOTIDE SEQUENCE</scope>
    <source>
        <strain evidence="3">CBS 175.79</strain>
    </source>
</reference>
<feature type="compositionally biased region" description="Low complexity" evidence="1">
    <location>
        <begin position="43"/>
        <end position="54"/>
    </location>
</feature>
<keyword evidence="2" id="KW-0472">Membrane</keyword>
<feature type="region of interest" description="Disordered" evidence="1">
    <location>
        <begin position="27"/>
        <end position="138"/>
    </location>
</feature>
<dbReference type="Proteomes" id="UP000799778">
    <property type="component" value="Unassembled WGS sequence"/>
</dbReference>
<feature type="compositionally biased region" description="Low complexity" evidence="1">
    <location>
        <begin position="106"/>
        <end position="129"/>
    </location>
</feature>
<feature type="compositionally biased region" description="Basic residues" evidence="1">
    <location>
        <begin position="89"/>
        <end position="98"/>
    </location>
</feature>
<proteinExistence type="predicted"/>
<organism evidence="3 4">
    <name type="scientific">Aaosphaeria arxii CBS 175.79</name>
    <dbReference type="NCBI Taxonomy" id="1450172"/>
    <lineage>
        <taxon>Eukaryota</taxon>
        <taxon>Fungi</taxon>
        <taxon>Dikarya</taxon>
        <taxon>Ascomycota</taxon>
        <taxon>Pezizomycotina</taxon>
        <taxon>Dothideomycetes</taxon>
        <taxon>Pleosporomycetidae</taxon>
        <taxon>Pleosporales</taxon>
        <taxon>Pleosporales incertae sedis</taxon>
        <taxon>Aaosphaeria</taxon>
    </lineage>
</organism>